<evidence type="ECO:0000256" key="1">
    <source>
        <dbReference type="SAM" id="MobiDB-lite"/>
    </source>
</evidence>
<dbReference type="PANTHER" id="PTHR37451:SF1">
    <property type="entry name" value="MARVEL DOMAIN-CONTAINING PROTEIN"/>
    <property type="match status" value="1"/>
</dbReference>
<reference evidence="3" key="1">
    <citation type="submission" date="2021-06" db="EMBL/GenBank/DDBJ databases">
        <authorList>
            <person name="Kallberg Y."/>
            <person name="Tangrot J."/>
            <person name="Rosling A."/>
        </authorList>
    </citation>
    <scope>NUCLEOTIDE SEQUENCE</scope>
    <source>
        <strain evidence="3">CL551</strain>
    </source>
</reference>
<feature type="non-terminal residue" evidence="3">
    <location>
        <position position="1"/>
    </location>
</feature>
<dbReference type="PANTHER" id="PTHR37451">
    <property type="entry name" value="MARVEL DOMAIN"/>
    <property type="match status" value="1"/>
</dbReference>
<comment type="caution">
    <text evidence="3">The sequence shown here is derived from an EMBL/GenBank/DDBJ whole genome shotgun (WGS) entry which is preliminary data.</text>
</comment>
<evidence type="ECO:0000313" key="4">
    <source>
        <dbReference type="Proteomes" id="UP000789342"/>
    </source>
</evidence>
<evidence type="ECO:0000256" key="2">
    <source>
        <dbReference type="SAM" id="Phobius"/>
    </source>
</evidence>
<proteinExistence type="predicted"/>
<dbReference type="EMBL" id="CAJVPV010016015">
    <property type="protein sequence ID" value="CAG8695621.1"/>
    <property type="molecule type" value="Genomic_DNA"/>
</dbReference>
<keyword evidence="2" id="KW-0812">Transmembrane</keyword>
<accession>A0A9N9HMH5</accession>
<feature type="transmembrane region" description="Helical" evidence="2">
    <location>
        <begin position="105"/>
        <end position="126"/>
    </location>
</feature>
<feature type="transmembrane region" description="Helical" evidence="2">
    <location>
        <begin position="18"/>
        <end position="39"/>
    </location>
</feature>
<dbReference type="AlphaFoldDB" id="A0A9N9HMH5"/>
<feature type="transmembrane region" description="Helical" evidence="2">
    <location>
        <begin position="51"/>
        <end position="76"/>
    </location>
</feature>
<sequence>DASKEYFTGKSLGKEGSVVWVFVVMLITFLSVVTYLILFHMGRIWEKRREIYFIGFDAIFFVLWITEVFANLYWAYKGSRSPCYYYTHISPAYYGNTKMNSVCGAYIASNVFGWFLLITFILGAGISYKIHLDSKKENSGDNNIQQVQQNQQQQQQYNQYNQQPQYQQPYQQSQYNQPQYNQPQYNQPQYNQPQYNQPQQSQQY</sequence>
<dbReference type="Proteomes" id="UP000789342">
    <property type="component" value="Unassembled WGS sequence"/>
</dbReference>
<organism evidence="3 4">
    <name type="scientific">Acaulospora morrowiae</name>
    <dbReference type="NCBI Taxonomy" id="94023"/>
    <lineage>
        <taxon>Eukaryota</taxon>
        <taxon>Fungi</taxon>
        <taxon>Fungi incertae sedis</taxon>
        <taxon>Mucoromycota</taxon>
        <taxon>Glomeromycotina</taxon>
        <taxon>Glomeromycetes</taxon>
        <taxon>Diversisporales</taxon>
        <taxon>Acaulosporaceae</taxon>
        <taxon>Acaulospora</taxon>
    </lineage>
</organism>
<feature type="non-terminal residue" evidence="3">
    <location>
        <position position="204"/>
    </location>
</feature>
<keyword evidence="2" id="KW-1133">Transmembrane helix</keyword>
<name>A0A9N9HMH5_9GLOM</name>
<keyword evidence="2" id="KW-0472">Membrane</keyword>
<dbReference type="OrthoDB" id="2445885at2759"/>
<feature type="compositionally biased region" description="Low complexity" evidence="1">
    <location>
        <begin position="145"/>
        <end position="204"/>
    </location>
</feature>
<gene>
    <name evidence="3" type="ORF">AMORRO_LOCUS11836</name>
</gene>
<feature type="region of interest" description="Disordered" evidence="1">
    <location>
        <begin position="139"/>
        <end position="204"/>
    </location>
</feature>
<keyword evidence="4" id="KW-1185">Reference proteome</keyword>
<evidence type="ECO:0000313" key="3">
    <source>
        <dbReference type="EMBL" id="CAG8695621.1"/>
    </source>
</evidence>
<protein>
    <submittedName>
        <fullName evidence="3">12860_t:CDS:1</fullName>
    </submittedName>
</protein>